<dbReference type="Gene3D" id="1.10.443.10">
    <property type="entry name" value="Intergrase catalytic core"/>
    <property type="match status" value="1"/>
</dbReference>
<name>A0A382J8X0_9ZZZZ</name>
<protein>
    <recommendedName>
        <fullName evidence="5">Core-binding (CB) domain-containing protein</fullName>
    </recommendedName>
</protein>
<keyword evidence="2" id="KW-0229">DNA integration</keyword>
<dbReference type="Pfam" id="PF22022">
    <property type="entry name" value="Phage_int_M"/>
    <property type="match status" value="1"/>
</dbReference>
<feature type="domain" description="Core-binding (CB)" evidence="5">
    <location>
        <begin position="61"/>
        <end position="142"/>
    </location>
</feature>
<dbReference type="Gene3D" id="3.30.160.390">
    <property type="entry name" value="Integrase, DNA-binding domain"/>
    <property type="match status" value="1"/>
</dbReference>
<dbReference type="InterPro" id="IPR010998">
    <property type="entry name" value="Integrase_recombinase_N"/>
</dbReference>
<feature type="non-terminal residue" evidence="6">
    <location>
        <position position="349"/>
    </location>
</feature>
<dbReference type="GO" id="GO:0015074">
    <property type="term" value="P:DNA integration"/>
    <property type="evidence" value="ECO:0007669"/>
    <property type="project" value="UniProtKB-KW"/>
</dbReference>
<evidence type="ECO:0000256" key="4">
    <source>
        <dbReference type="ARBA" id="ARBA00023172"/>
    </source>
</evidence>
<dbReference type="InterPro" id="IPR053876">
    <property type="entry name" value="Phage_int_M"/>
</dbReference>
<dbReference type="EMBL" id="UINC01072435">
    <property type="protein sequence ID" value="SVC08069.1"/>
    <property type="molecule type" value="Genomic_DNA"/>
</dbReference>
<dbReference type="GO" id="GO:0003677">
    <property type="term" value="F:DNA binding"/>
    <property type="evidence" value="ECO:0007669"/>
    <property type="project" value="UniProtKB-KW"/>
</dbReference>
<dbReference type="InterPro" id="IPR044068">
    <property type="entry name" value="CB"/>
</dbReference>
<keyword evidence="4" id="KW-0233">DNA recombination</keyword>
<keyword evidence="3" id="KW-0238">DNA-binding</keyword>
<dbReference type="InterPro" id="IPR050808">
    <property type="entry name" value="Phage_Integrase"/>
</dbReference>
<sequence>QKILSIGVWPNISLKDARGKRYEAKKKIKDGINPIEEKRKERQDNLDRANKDKLEAQKERITFGKVAEEWHKRQTNLWSEKHTKDVLNSLKYHVYPDFAERPISDITKQDVIANLRKLESEGKHETCYRVRQRIEAIFEYAEIAEHCIGNPASGLQKIFSKPIVKSHASLPIPELPVFLGKIVDDTTANRSTKLALFFMIHLFVRSNSQRVAKWIDFELESDKPLWIIPDYDMKNRVELHVPLSPQVVMILNEMKAFTDPDGFVFPQVHNPQKPLSNNTLLSFSNRLGYEGRNTIHGFRTVASTSLHDCGLWSYEAVEKQMSHLVGTKVSRIYNKAEYLDERRKMMEWW</sequence>
<proteinExistence type="inferred from homology"/>
<dbReference type="InterPro" id="IPR013762">
    <property type="entry name" value="Integrase-like_cat_sf"/>
</dbReference>
<dbReference type="AlphaFoldDB" id="A0A382J8X0"/>
<evidence type="ECO:0000256" key="2">
    <source>
        <dbReference type="ARBA" id="ARBA00022908"/>
    </source>
</evidence>
<dbReference type="CDD" id="cd00801">
    <property type="entry name" value="INT_P4_C"/>
    <property type="match status" value="1"/>
</dbReference>
<dbReference type="PANTHER" id="PTHR30629">
    <property type="entry name" value="PROPHAGE INTEGRASE"/>
    <property type="match status" value="1"/>
</dbReference>
<dbReference type="InterPro" id="IPR011010">
    <property type="entry name" value="DNA_brk_join_enz"/>
</dbReference>
<dbReference type="GO" id="GO:0006310">
    <property type="term" value="P:DNA recombination"/>
    <property type="evidence" value="ECO:0007669"/>
    <property type="project" value="UniProtKB-KW"/>
</dbReference>
<evidence type="ECO:0000256" key="1">
    <source>
        <dbReference type="ARBA" id="ARBA00008857"/>
    </source>
</evidence>
<gene>
    <name evidence="6" type="ORF">METZ01_LOCUS260923</name>
</gene>
<dbReference type="PROSITE" id="PS51900">
    <property type="entry name" value="CB"/>
    <property type="match status" value="1"/>
</dbReference>
<dbReference type="InterPro" id="IPR025166">
    <property type="entry name" value="Integrase_DNA_bind_dom"/>
</dbReference>
<evidence type="ECO:0000256" key="3">
    <source>
        <dbReference type="ARBA" id="ARBA00023125"/>
    </source>
</evidence>
<accession>A0A382J8X0</accession>
<comment type="similarity">
    <text evidence="1">Belongs to the 'phage' integrase family.</text>
</comment>
<dbReference type="PANTHER" id="PTHR30629:SF2">
    <property type="entry name" value="PROPHAGE INTEGRASE INTS-RELATED"/>
    <property type="match status" value="1"/>
</dbReference>
<evidence type="ECO:0000259" key="5">
    <source>
        <dbReference type="PROSITE" id="PS51900"/>
    </source>
</evidence>
<dbReference type="InterPro" id="IPR038488">
    <property type="entry name" value="Integrase_DNA-bd_sf"/>
</dbReference>
<feature type="non-terminal residue" evidence="6">
    <location>
        <position position="1"/>
    </location>
</feature>
<reference evidence="6" key="1">
    <citation type="submission" date="2018-05" db="EMBL/GenBank/DDBJ databases">
        <authorList>
            <person name="Lanie J.A."/>
            <person name="Ng W.-L."/>
            <person name="Kazmierczak K.M."/>
            <person name="Andrzejewski T.M."/>
            <person name="Davidsen T.M."/>
            <person name="Wayne K.J."/>
            <person name="Tettelin H."/>
            <person name="Glass J.I."/>
            <person name="Rusch D."/>
            <person name="Podicherti R."/>
            <person name="Tsui H.-C.T."/>
            <person name="Winkler M.E."/>
        </authorList>
    </citation>
    <scope>NUCLEOTIDE SEQUENCE</scope>
</reference>
<organism evidence="6">
    <name type="scientific">marine metagenome</name>
    <dbReference type="NCBI Taxonomy" id="408172"/>
    <lineage>
        <taxon>unclassified sequences</taxon>
        <taxon>metagenomes</taxon>
        <taxon>ecological metagenomes</taxon>
    </lineage>
</organism>
<dbReference type="Pfam" id="PF13356">
    <property type="entry name" value="Arm-DNA-bind_3"/>
    <property type="match status" value="1"/>
</dbReference>
<evidence type="ECO:0000313" key="6">
    <source>
        <dbReference type="EMBL" id="SVC08069.1"/>
    </source>
</evidence>
<dbReference type="SUPFAM" id="SSF56349">
    <property type="entry name" value="DNA breaking-rejoining enzymes"/>
    <property type="match status" value="1"/>
</dbReference>
<dbReference type="Gene3D" id="1.10.150.130">
    <property type="match status" value="1"/>
</dbReference>